<evidence type="ECO:0000256" key="1">
    <source>
        <dbReference type="ARBA" id="ARBA00012528"/>
    </source>
</evidence>
<organism evidence="5 6">
    <name type="scientific">Silvibacterium dinghuense</name>
    <dbReference type="NCBI Taxonomy" id="1560006"/>
    <lineage>
        <taxon>Bacteria</taxon>
        <taxon>Pseudomonadati</taxon>
        <taxon>Acidobacteriota</taxon>
        <taxon>Terriglobia</taxon>
        <taxon>Terriglobales</taxon>
        <taxon>Acidobacteriaceae</taxon>
        <taxon>Silvibacterium</taxon>
    </lineage>
</organism>
<dbReference type="PANTHER" id="PTHR45138">
    <property type="entry name" value="REGULATORY COMPONENTS OF SENSORY TRANSDUCTION SYSTEM"/>
    <property type="match status" value="1"/>
</dbReference>
<dbReference type="RefSeq" id="WP_129206457.1">
    <property type="nucleotide sequence ID" value="NZ_BMGU01000001.1"/>
</dbReference>
<comment type="caution">
    <text evidence="5">The sequence shown here is derived from an EMBL/GenBank/DDBJ whole genome shotgun (WGS) entry which is preliminary data.</text>
</comment>
<dbReference type="EMBL" id="SDMK01000001">
    <property type="protein sequence ID" value="RXS96707.1"/>
    <property type="molecule type" value="Genomic_DNA"/>
</dbReference>
<feature type="transmembrane region" description="Helical" evidence="3">
    <location>
        <begin position="185"/>
        <end position="206"/>
    </location>
</feature>
<dbReference type="InterPro" id="IPR050469">
    <property type="entry name" value="Diguanylate_Cyclase"/>
</dbReference>
<feature type="transmembrane region" description="Helical" evidence="3">
    <location>
        <begin position="92"/>
        <end position="109"/>
    </location>
</feature>
<evidence type="ECO:0000313" key="6">
    <source>
        <dbReference type="Proteomes" id="UP000290253"/>
    </source>
</evidence>
<dbReference type="AlphaFoldDB" id="A0A4Q1SH77"/>
<protein>
    <recommendedName>
        <fullName evidence="1">diguanylate cyclase</fullName>
        <ecNumber evidence="1">2.7.7.65</ecNumber>
    </recommendedName>
</protein>
<dbReference type="InterPro" id="IPR043128">
    <property type="entry name" value="Rev_trsase/Diguanyl_cyclase"/>
</dbReference>
<dbReference type="FunFam" id="3.30.70.270:FF:000001">
    <property type="entry name" value="Diguanylate cyclase domain protein"/>
    <property type="match status" value="1"/>
</dbReference>
<feature type="transmembrane region" description="Helical" evidence="3">
    <location>
        <begin position="12"/>
        <end position="29"/>
    </location>
</feature>
<feature type="transmembrane region" description="Helical" evidence="3">
    <location>
        <begin position="69"/>
        <end position="85"/>
    </location>
</feature>
<evidence type="ECO:0000256" key="3">
    <source>
        <dbReference type="SAM" id="Phobius"/>
    </source>
</evidence>
<dbReference type="OrthoDB" id="9783388at2"/>
<evidence type="ECO:0000256" key="2">
    <source>
        <dbReference type="ARBA" id="ARBA00034247"/>
    </source>
</evidence>
<reference evidence="5 6" key="1">
    <citation type="journal article" date="2016" name="Int. J. Syst. Evol. Microbiol.">
        <title>Acidipila dinghuensis sp. nov., an acidobacterium isolated from forest soil.</title>
        <authorList>
            <person name="Jiang Y.W."/>
            <person name="Wang J."/>
            <person name="Chen M.H."/>
            <person name="Lv Y.Y."/>
            <person name="Qiu L.H."/>
        </authorList>
    </citation>
    <scope>NUCLEOTIDE SEQUENCE [LARGE SCALE GENOMIC DNA]</scope>
    <source>
        <strain evidence="5 6">DHOF10</strain>
    </source>
</reference>
<keyword evidence="3" id="KW-0812">Transmembrane</keyword>
<proteinExistence type="predicted"/>
<feature type="transmembrane region" description="Helical" evidence="3">
    <location>
        <begin position="36"/>
        <end position="57"/>
    </location>
</feature>
<dbReference type="PANTHER" id="PTHR45138:SF9">
    <property type="entry name" value="DIGUANYLATE CYCLASE DGCM-RELATED"/>
    <property type="match status" value="1"/>
</dbReference>
<dbReference type="EC" id="2.7.7.65" evidence="1"/>
<dbReference type="InterPro" id="IPR000160">
    <property type="entry name" value="GGDEF_dom"/>
</dbReference>
<feature type="domain" description="GGDEF" evidence="4">
    <location>
        <begin position="249"/>
        <end position="383"/>
    </location>
</feature>
<evidence type="ECO:0000313" key="5">
    <source>
        <dbReference type="EMBL" id="RXS96707.1"/>
    </source>
</evidence>
<evidence type="ECO:0000259" key="4">
    <source>
        <dbReference type="PROSITE" id="PS50887"/>
    </source>
</evidence>
<dbReference type="CDD" id="cd01949">
    <property type="entry name" value="GGDEF"/>
    <property type="match status" value="1"/>
</dbReference>
<dbReference type="GO" id="GO:0052621">
    <property type="term" value="F:diguanylate cyclase activity"/>
    <property type="evidence" value="ECO:0007669"/>
    <property type="project" value="UniProtKB-EC"/>
</dbReference>
<accession>A0A4Q1SH77</accession>
<keyword evidence="6" id="KW-1185">Reference proteome</keyword>
<gene>
    <name evidence="5" type="ORF">ESZ00_01805</name>
</gene>
<dbReference type="Proteomes" id="UP000290253">
    <property type="component" value="Unassembled WGS sequence"/>
</dbReference>
<dbReference type="SMART" id="SM00267">
    <property type="entry name" value="GGDEF"/>
    <property type="match status" value="1"/>
</dbReference>
<feature type="transmembrane region" description="Helical" evidence="3">
    <location>
        <begin position="151"/>
        <end position="173"/>
    </location>
</feature>
<feature type="transmembrane region" description="Helical" evidence="3">
    <location>
        <begin position="121"/>
        <end position="139"/>
    </location>
</feature>
<dbReference type="InterPro" id="IPR029787">
    <property type="entry name" value="Nucleotide_cyclase"/>
</dbReference>
<dbReference type="NCBIfam" id="TIGR00254">
    <property type="entry name" value="GGDEF"/>
    <property type="match status" value="1"/>
</dbReference>
<comment type="catalytic activity">
    <reaction evidence="2">
        <text>2 GTP = 3',3'-c-di-GMP + 2 diphosphate</text>
        <dbReference type="Rhea" id="RHEA:24898"/>
        <dbReference type="ChEBI" id="CHEBI:33019"/>
        <dbReference type="ChEBI" id="CHEBI:37565"/>
        <dbReference type="ChEBI" id="CHEBI:58805"/>
        <dbReference type="EC" id="2.7.7.65"/>
    </reaction>
</comment>
<sequence length="390" mass="43735">MLLNATLLIQDVQLLCFTVVFGALALQRWSDPMRRWIFYSFLANSAGAIIDLGAAHLPLWITHALNQEMIPLSYCLLNIALVAFTRRRNTAVWISVAFLVLSFPVFLAWMHRPAATWSDALGDLVIALESIVAYTLLFLSREASTRVPRLLLGWFFILFTIVEMARVYVAFVLHGDPDVTTPRLQVISVVIYIANVSLLPLTFLWMMQARTEDHLLHQSIIDPLTGVLNRRGLDQALSRELARSQRFGYPLTLAILDLDYFKAVNDRHGHAVGDAILHGVAGFLVQRIRQTDTLARLGGEEFLLMLPHVDLLASGNLVEQICRSLREWPSFTPDGEHRITASFGVASTSAQRPLTAEQLLREADIALYQAKAEGRDRVCFYSPDDAVLPS</sequence>
<name>A0A4Q1SH77_9BACT</name>
<dbReference type="Gene3D" id="3.30.70.270">
    <property type="match status" value="1"/>
</dbReference>
<keyword evidence="3" id="KW-1133">Transmembrane helix</keyword>
<dbReference type="Pfam" id="PF00990">
    <property type="entry name" value="GGDEF"/>
    <property type="match status" value="1"/>
</dbReference>
<keyword evidence="3" id="KW-0472">Membrane</keyword>
<dbReference type="PROSITE" id="PS50887">
    <property type="entry name" value="GGDEF"/>
    <property type="match status" value="1"/>
</dbReference>
<dbReference type="SUPFAM" id="SSF55073">
    <property type="entry name" value="Nucleotide cyclase"/>
    <property type="match status" value="1"/>
</dbReference>